<reference evidence="1" key="1">
    <citation type="submission" date="2020-10" db="EMBL/GenBank/DDBJ databases">
        <title>Taxonomic study of unclassified bacteria belonging to the class Ktedonobacteria.</title>
        <authorList>
            <person name="Yabe S."/>
            <person name="Wang C.M."/>
            <person name="Zheng Y."/>
            <person name="Sakai Y."/>
            <person name="Cavaletti L."/>
            <person name="Monciardini P."/>
            <person name="Donadio S."/>
        </authorList>
    </citation>
    <scope>NUCLEOTIDE SEQUENCE</scope>
    <source>
        <strain evidence="1">ID150040</strain>
    </source>
</reference>
<comment type="caution">
    <text evidence="1">The sequence shown here is derived from an EMBL/GenBank/DDBJ whole genome shotgun (WGS) entry which is preliminary data.</text>
</comment>
<name>A0A8J3ITU7_9CHLR</name>
<sequence>MRRSLNYHLAGVYLLLTLAISACSLTQSPFVRMVDGAGGTFSAAATTLAYFHQGKLTRAYTISSFAGYESQLDGLDQQLPAQQGADDQATVKRLLALYKPAMQVVQQPCLESSCDWRGQVTTLERAGKAFVEVGEA</sequence>
<dbReference type="Proteomes" id="UP000597444">
    <property type="component" value="Unassembled WGS sequence"/>
</dbReference>
<dbReference type="RefSeq" id="WP_220208538.1">
    <property type="nucleotide sequence ID" value="NZ_BNJK01000002.1"/>
</dbReference>
<keyword evidence="2" id="KW-1185">Reference proteome</keyword>
<evidence type="ECO:0000313" key="2">
    <source>
        <dbReference type="Proteomes" id="UP000597444"/>
    </source>
</evidence>
<protein>
    <submittedName>
        <fullName evidence="1">Uncharacterized protein</fullName>
    </submittedName>
</protein>
<dbReference type="PROSITE" id="PS51257">
    <property type="entry name" value="PROKAR_LIPOPROTEIN"/>
    <property type="match status" value="1"/>
</dbReference>
<gene>
    <name evidence="1" type="ORF">KSF_078070</name>
</gene>
<dbReference type="AlphaFoldDB" id="A0A8J3ITU7"/>
<proteinExistence type="predicted"/>
<organism evidence="1 2">
    <name type="scientific">Reticulibacter mediterranei</name>
    <dbReference type="NCBI Taxonomy" id="2778369"/>
    <lineage>
        <taxon>Bacteria</taxon>
        <taxon>Bacillati</taxon>
        <taxon>Chloroflexota</taxon>
        <taxon>Ktedonobacteria</taxon>
        <taxon>Ktedonobacterales</taxon>
        <taxon>Reticulibacteraceae</taxon>
        <taxon>Reticulibacter</taxon>
    </lineage>
</organism>
<dbReference type="EMBL" id="BNJK01000002">
    <property type="protein sequence ID" value="GHO97759.1"/>
    <property type="molecule type" value="Genomic_DNA"/>
</dbReference>
<evidence type="ECO:0000313" key="1">
    <source>
        <dbReference type="EMBL" id="GHO97759.1"/>
    </source>
</evidence>
<accession>A0A8J3ITU7</accession>